<dbReference type="CDD" id="cd02233">
    <property type="entry name" value="cupin_HNL-like"/>
    <property type="match status" value="1"/>
</dbReference>
<dbReference type="RefSeq" id="WP_054615426.1">
    <property type="nucleotide sequence ID" value="NZ_CP101125.1"/>
</dbReference>
<dbReference type="PANTHER" id="PTHR43698:SF1">
    <property type="entry name" value="BLL4564 PROTEIN"/>
    <property type="match status" value="1"/>
</dbReference>
<dbReference type="InterPro" id="IPR013096">
    <property type="entry name" value="Cupin_2"/>
</dbReference>
<dbReference type="Gene3D" id="2.60.120.10">
    <property type="entry name" value="Jelly Rolls"/>
    <property type="match status" value="1"/>
</dbReference>
<gene>
    <name evidence="2" type="ORF">NK667_16105</name>
</gene>
<reference evidence="2" key="1">
    <citation type="submission" date="2022-07" db="EMBL/GenBank/DDBJ databases">
        <title>Pseudomonas nunamit sp. nov. an antifungal species isolated from Greenland.</title>
        <authorList>
            <person name="Ntana F."/>
            <person name="Hennessy R.C."/>
            <person name="Zervas A."/>
            <person name="Stougaard P."/>
        </authorList>
    </citation>
    <scope>NUCLEOTIDE SEQUENCE</scope>
    <source>
        <strain evidence="2">In5</strain>
    </source>
</reference>
<feature type="domain" description="Cupin type-2" evidence="1">
    <location>
        <begin position="66"/>
        <end position="127"/>
    </location>
</feature>
<keyword evidence="3" id="KW-1185">Reference proteome</keyword>
<evidence type="ECO:0000313" key="2">
    <source>
        <dbReference type="EMBL" id="UTO11722.1"/>
    </source>
</evidence>
<proteinExistence type="predicted"/>
<dbReference type="Pfam" id="PF07883">
    <property type="entry name" value="Cupin_2"/>
    <property type="match status" value="1"/>
</dbReference>
<accession>A0ABY5EBL7</accession>
<evidence type="ECO:0000313" key="3">
    <source>
        <dbReference type="Proteomes" id="UP001059607"/>
    </source>
</evidence>
<protein>
    <submittedName>
        <fullName evidence="2">Cupin domain-containing protein</fullName>
    </submittedName>
</protein>
<organism evidence="2 3">
    <name type="scientific">Pseudomonas nunensis</name>
    <dbReference type="NCBI Taxonomy" id="2961896"/>
    <lineage>
        <taxon>Bacteria</taxon>
        <taxon>Pseudomonadati</taxon>
        <taxon>Pseudomonadota</taxon>
        <taxon>Gammaproteobacteria</taxon>
        <taxon>Pseudomonadales</taxon>
        <taxon>Pseudomonadaceae</taxon>
        <taxon>Pseudomonas</taxon>
    </lineage>
</organism>
<evidence type="ECO:0000259" key="1">
    <source>
        <dbReference type="Pfam" id="PF07883"/>
    </source>
</evidence>
<name>A0ABY5EBL7_9PSED</name>
<dbReference type="EMBL" id="CP101125">
    <property type="protein sequence ID" value="UTO11722.1"/>
    <property type="molecule type" value="Genomic_DNA"/>
</dbReference>
<dbReference type="Proteomes" id="UP001059607">
    <property type="component" value="Chromosome"/>
</dbReference>
<dbReference type="InterPro" id="IPR011051">
    <property type="entry name" value="RmlC_Cupin_sf"/>
</dbReference>
<sequence>MNPLIAPLVALSLLAGETCAQDSNEIRITHVGAQPSIKGAVENFTGTVRVDGLFKGDLPARISGGTVTFEPGARTAWHTHPLGQTLIVTAGVGYVQQEGASRQEIRPGDIVWIPPQTRHWHGATADNGMTHIAIAEAEDGKTVAWAEKVSDAQYEGRTPAQGL</sequence>
<dbReference type="PANTHER" id="PTHR43698">
    <property type="entry name" value="RIBD C-TERMINAL DOMAIN CONTAINING PROTEIN"/>
    <property type="match status" value="1"/>
</dbReference>
<dbReference type="InterPro" id="IPR014710">
    <property type="entry name" value="RmlC-like_jellyroll"/>
</dbReference>
<dbReference type="InterPro" id="IPR047263">
    <property type="entry name" value="HNL-like_cupin"/>
</dbReference>
<dbReference type="SUPFAM" id="SSF51182">
    <property type="entry name" value="RmlC-like cupins"/>
    <property type="match status" value="1"/>
</dbReference>